<dbReference type="GO" id="GO:0030246">
    <property type="term" value="F:carbohydrate binding"/>
    <property type="evidence" value="ECO:0007669"/>
    <property type="project" value="InterPro"/>
</dbReference>
<name>A0A7X2YZ36_9BACL</name>
<dbReference type="EMBL" id="WNZW01000001">
    <property type="protein sequence ID" value="MUG44597.1"/>
    <property type="molecule type" value="Genomic_DNA"/>
</dbReference>
<dbReference type="GO" id="GO:0005975">
    <property type="term" value="P:carbohydrate metabolic process"/>
    <property type="evidence" value="ECO:0007669"/>
    <property type="project" value="InterPro"/>
</dbReference>
<organism evidence="2 3">
    <name type="scientific">Paenibacillus woosongensis</name>
    <dbReference type="NCBI Taxonomy" id="307580"/>
    <lineage>
        <taxon>Bacteria</taxon>
        <taxon>Bacillati</taxon>
        <taxon>Bacillota</taxon>
        <taxon>Bacilli</taxon>
        <taxon>Bacillales</taxon>
        <taxon>Paenibacillaceae</taxon>
        <taxon>Paenibacillus</taxon>
    </lineage>
</organism>
<reference evidence="2 3" key="1">
    <citation type="submission" date="2019-11" db="EMBL/GenBank/DDBJ databases">
        <title>Draft genome sequences of five Paenibacillus species of dairy origin.</title>
        <authorList>
            <person name="Olajide A.M."/>
            <person name="Chen S."/>
            <person name="Lapointe G."/>
        </authorList>
    </citation>
    <scope>NUCLEOTIDE SEQUENCE [LARGE SCALE GENOMIC DNA]</scope>
    <source>
        <strain evidence="2 3">12CR55</strain>
    </source>
</reference>
<dbReference type="GO" id="GO:0003824">
    <property type="term" value="F:catalytic activity"/>
    <property type="evidence" value="ECO:0007669"/>
    <property type="project" value="InterPro"/>
</dbReference>
<evidence type="ECO:0000313" key="3">
    <source>
        <dbReference type="Proteomes" id="UP000447876"/>
    </source>
</evidence>
<feature type="domain" description="Glycoside hydrolase family 65 N-terminal" evidence="1">
    <location>
        <begin position="22"/>
        <end position="71"/>
    </location>
</feature>
<dbReference type="OrthoDB" id="9816160at2"/>
<comment type="caution">
    <text evidence="2">The sequence shown here is derived from an EMBL/GenBank/DDBJ whole genome shotgun (WGS) entry which is preliminary data.</text>
</comment>
<dbReference type="InterPro" id="IPR011013">
    <property type="entry name" value="Gal_mutarotase_sf_dom"/>
</dbReference>
<dbReference type="Pfam" id="PF03636">
    <property type="entry name" value="Glyco_hydro_65N"/>
    <property type="match status" value="1"/>
</dbReference>
<evidence type="ECO:0000259" key="1">
    <source>
        <dbReference type="Pfam" id="PF03636"/>
    </source>
</evidence>
<dbReference type="Gene3D" id="2.70.98.40">
    <property type="entry name" value="Glycoside hydrolase, family 65, N-terminal domain"/>
    <property type="match status" value="1"/>
</dbReference>
<evidence type="ECO:0000313" key="2">
    <source>
        <dbReference type="EMBL" id="MUG44597.1"/>
    </source>
</evidence>
<dbReference type="SUPFAM" id="SSF74650">
    <property type="entry name" value="Galactose mutarotase-like"/>
    <property type="match status" value="1"/>
</dbReference>
<sequence length="81" mass="9037">MPKIADKYLAVDPWKVVEEGFGFDAGRNRVSESIFSLGNEYMGVRGIRKKGTAGIHYWGVTLTGCSKKAKWNKAKGRLWSS</sequence>
<dbReference type="AlphaFoldDB" id="A0A7X2YZ36"/>
<gene>
    <name evidence="2" type="ORF">GNP95_06265</name>
</gene>
<dbReference type="RefSeq" id="WP_155609939.1">
    <property type="nucleotide sequence ID" value="NZ_WNZW01000001.1"/>
</dbReference>
<dbReference type="InterPro" id="IPR037018">
    <property type="entry name" value="GH65_N"/>
</dbReference>
<dbReference type="InterPro" id="IPR005196">
    <property type="entry name" value="Glyco_hydro_65_N"/>
</dbReference>
<proteinExistence type="predicted"/>
<dbReference type="Proteomes" id="UP000447876">
    <property type="component" value="Unassembled WGS sequence"/>
</dbReference>
<accession>A0A7X2YZ36</accession>
<protein>
    <recommendedName>
        <fullName evidence="1">Glycoside hydrolase family 65 N-terminal domain-containing protein</fullName>
    </recommendedName>
</protein>